<sequence>MHFLFEKPPFMRKSRFLFANPPFKRKTRFLFTNAPFKQKSLLFSSGIFHLTRKSRVFFSE</sequence>
<protein>
    <submittedName>
        <fullName evidence="1">Uncharacterized protein</fullName>
    </submittedName>
</protein>
<accession>S7KHY8</accession>
<dbReference type="EMBL" id="ATNB01000011">
    <property type="protein sequence ID" value="EPP35751.1"/>
    <property type="molecule type" value="Genomic_DNA"/>
</dbReference>
<reference evidence="1 2" key="1">
    <citation type="submission" date="2013-04" db="EMBL/GenBank/DDBJ databases">
        <title>Genome sequence of Chlamydia psittaci 10-1398/11.</title>
        <authorList>
            <person name="Huot-Creasy H."/>
            <person name="McCracken C.L."/>
            <person name="Humphries M."/>
            <person name="Sachse K."/>
            <person name="Laroucau K."/>
            <person name="Bavoil P."/>
            <person name="Myers G.S."/>
        </authorList>
    </citation>
    <scope>NUCLEOTIDE SEQUENCE [LARGE SCALE GENOMIC DNA]</scope>
    <source>
        <strain evidence="1 2">10_1398_11</strain>
    </source>
</reference>
<dbReference type="AlphaFoldDB" id="S7KHY8"/>
<organism evidence="1 2">
    <name type="scientific">Chlamydia ibidis</name>
    <dbReference type="NCBI Taxonomy" id="1405396"/>
    <lineage>
        <taxon>Bacteria</taxon>
        <taxon>Pseudomonadati</taxon>
        <taxon>Chlamydiota</taxon>
        <taxon>Chlamydiia</taxon>
        <taxon>Chlamydiales</taxon>
        <taxon>Chlamydiaceae</taxon>
        <taxon>Chlamydia/Chlamydophila group</taxon>
        <taxon>Chlamydia</taxon>
    </lineage>
</organism>
<comment type="caution">
    <text evidence="1">The sequence shown here is derived from an EMBL/GenBank/DDBJ whole genome shotgun (WGS) entry which is preliminary data.</text>
</comment>
<name>S7KHY8_9CHLA</name>
<gene>
    <name evidence="1" type="ORF">CP10139811_1299</name>
</gene>
<evidence type="ECO:0000313" key="2">
    <source>
        <dbReference type="Proteomes" id="UP000016200"/>
    </source>
</evidence>
<dbReference type="HOGENOM" id="CLU_131228_4_2_0"/>
<feature type="non-terminal residue" evidence="1">
    <location>
        <position position="60"/>
    </location>
</feature>
<proteinExistence type="predicted"/>
<dbReference type="Proteomes" id="UP000016200">
    <property type="component" value="Unassembled WGS sequence"/>
</dbReference>
<evidence type="ECO:0000313" key="1">
    <source>
        <dbReference type="EMBL" id="EPP35751.1"/>
    </source>
</evidence>